<name>A0A160DSK1_9GAMM</name>
<evidence type="ECO:0000256" key="1">
    <source>
        <dbReference type="SAM" id="MobiDB-lite"/>
    </source>
</evidence>
<reference evidence="2 3" key="1">
    <citation type="submission" date="2016-04" db="EMBL/GenBank/DDBJ databases">
        <title>Complete genome sequence of Dokdonella koreensis DS-123T.</title>
        <authorList>
            <person name="Kim J.F."/>
            <person name="Lee H."/>
            <person name="Kwak M.-J."/>
        </authorList>
    </citation>
    <scope>NUCLEOTIDE SEQUENCE [LARGE SCALE GENOMIC DNA]</scope>
    <source>
        <strain evidence="2 3">DS-123</strain>
    </source>
</reference>
<gene>
    <name evidence="2" type="ORF">I596_1258</name>
</gene>
<evidence type="ECO:0000313" key="2">
    <source>
        <dbReference type="EMBL" id="ANB17288.1"/>
    </source>
</evidence>
<feature type="region of interest" description="Disordered" evidence="1">
    <location>
        <begin position="1"/>
        <end position="60"/>
    </location>
</feature>
<sequence>MPRRPHRPANAIGHAAGRPPSAQRIGHGEEAEKARRDSTLGPRRTDSIPILTPCDGDGMQ</sequence>
<evidence type="ECO:0000313" key="3">
    <source>
        <dbReference type="Proteomes" id="UP000076830"/>
    </source>
</evidence>
<organism evidence="2 3">
    <name type="scientific">Dokdonella koreensis DS-123</name>
    <dbReference type="NCBI Taxonomy" id="1300342"/>
    <lineage>
        <taxon>Bacteria</taxon>
        <taxon>Pseudomonadati</taxon>
        <taxon>Pseudomonadota</taxon>
        <taxon>Gammaproteobacteria</taxon>
        <taxon>Lysobacterales</taxon>
        <taxon>Rhodanobacteraceae</taxon>
        <taxon>Dokdonella</taxon>
    </lineage>
</organism>
<dbReference type="EMBL" id="CP015249">
    <property type="protein sequence ID" value="ANB17288.1"/>
    <property type="molecule type" value="Genomic_DNA"/>
</dbReference>
<dbReference type="AlphaFoldDB" id="A0A160DSK1"/>
<keyword evidence="3" id="KW-1185">Reference proteome</keyword>
<feature type="compositionally biased region" description="Basic and acidic residues" evidence="1">
    <location>
        <begin position="26"/>
        <end position="46"/>
    </location>
</feature>
<dbReference type="STRING" id="1300342.I596_1258"/>
<accession>A0A160DSK1</accession>
<dbReference type="Proteomes" id="UP000076830">
    <property type="component" value="Chromosome"/>
</dbReference>
<proteinExistence type="predicted"/>
<protein>
    <submittedName>
        <fullName evidence="2">Uncharacterized protein</fullName>
    </submittedName>
</protein>
<dbReference type="KEGG" id="dko:I596_1258"/>